<accession>A0A4U3FBV5</accession>
<dbReference type="PANTHER" id="PTHR43976:SF16">
    <property type="entry name" value="SHORT-CHAIN DEHYDROGENASE_REDUCTASE FAMILY PROTEIN"/>
    <property type="match status" value="1"/>
</dbReference>
<dbReference type="InterPro" id="IPR002347">
    <property type="entry name" value="SDR_fam"/>
</dbReference>
<dbReference type="CDD" id="cd05374">
    <property type="entry name" value="17beta-HSD-like_SDR_c"/>
    <property type="match status" value="1"/>
</dbReference>
<evidence type="ECO:0000256" key="3">
    <source>
        <dbReference type="RuleBase" id="RU000363"/>
    </source>
</evidence>
<dbReference type="Gene3D" id="3.40.50.720">
    <property type="entry name" value="NAD(P)-binding Rossmann-like Domain"/>
    <property type="match status" value="1"/>
</dbReference>
<dbReference type="PANTHER" id="PTHR43976">
    <property type="entry name" value="SHORT CHAIN DEHYDROGENASE"/>
    <property type="match status" value="1"/>
</dbReference>
<evidence type="ECO:0000256" key="1">
    <source>
        <dbReference type="ARBA" id="ARBA00006484"/>
    </source>
</evidence>
<dbReference type="Pfam" id="PF00106">
    <property type="entry name" value="adh_short"/>
    <property type="match status" value="1"/>
</dbReference>
<dbReference type="PRINTS" id="PR00080">
    <property type="entry name" value="SDRFAMILY"/>
</dbReference>
<reference evidence="4 5" key="1">
    <citation type="journal article" date="2019" name="Sci. Rep.">
        <title>Differences in resource use lead to coexistence of seed-transmitted microbial populations.</title>
        <authorList>
            <person name="Torres-Cortes G."/>
            <person name="Garcia B.J."/>
            <person name="Compant S."/>
            <person name="Rezki S."/>
            <person name="Jones P."/>
            <person name="Preveaux A."/>
            <person name="Briand M."/>
            <person name="Roulet A."/>
            <person name="Bouchez O."/>
            <person name="Jacobson D."/>
            <person name="Barret M."/>
        </authorList>
    </citation>
    <scope>NUCLEOTIDE SEQUENCE [LARGE SCALE GENOMIC DNA]</scope>
    <source>
        <strain evidence="4 5">CFBP13511</strain>
    </source>
</reference>
<dbReference type="OrthoDB" id="9775296at2"/>
<gene>
    <name evidence="4" type="ORF">EpCFBP13511_09845</name>
</gene>
<proteinExistence type="inferred from homology"/>
<dbReference type="GO" id="GO:0016491">
    <property type="term" value="F:oxidoreductase activity"/>
    <property type="evidence" value="ECO:0007669"/>
    <property type="project" value="UniProtKB-KW"/>
</dbReference>
<dbReference type="STRING" id="1219360.GCA_001571305_02516"/>
<dbReference type="AlphaFoldDB" id="A0A4U3FBV5"/>
<protein>
    <submittedName>
        <fullName evidence="4">Short-chain dehydrogenase/reductase</fullName>
    </submittedName>
</protein>
<keyword evidence="2" id="KW-0560">Oxidoreductase</keyword>
<comment type="similarity">
    <text evidence="1 3">Belongs to the short-chain dehydrogenases/reductases (SDR) family.</text>
</comment>
<dbReference type="EMBL" id="QGAC01000008">
    <property type="protein sequence ID" value="TKJ90780.1"/>
    <property type="molecule type" value="Genomic_DNA"/>
</dbReference>
<evidence type="ECO:0000313" key="4">
    <source>
        <dbReference type="EMBL" id="TKJ90780.1"/>
    </source>
</evidence>
<name>A0A4U3FBV5_9GAMM</name>
<dbReference type="NCBIfam" id="NF004823">
    <property type="entry name" value="PRK06179.1"/>
    <property type="match status" value="1"/>
</dbReference>
<comment type="caution">
    <text evidence="4">The sequence shown here is derived from an EMBL/GenBank/DDBJ whole genome shotgun (WGS) entry which is preliminary data.</text>
</comment>
<evidence type="ECO:0000313" key="5">
    <source>
        <dbReference type="Proteomes" id="UP000306393"/>
    </source>
</evidence>
<evidence type="ECO:0000256" key="2">
    <source>
        <dbReference type="ARBA" id="ARBA00023002"/>
    </source>
</evidence>
<sequence length="291" mass="30746">MRLTCLQPDTGLFTLLTGIVPMTSTKPVALVTGASSGIGKATAEALLQAGYTVYGTSRRAADTAPGSLPMLALDVTREASVAEAVSELMQREGRIDLLVNNAGVGLSPAGAEESSVLQAQALFDINFFGMVRMIRAVVPYMRQQGSGRIINIGSILGLVPVPYVALYVASKHAVAGYSEALDHELRNRGIRVSVIEPAYIRTPFEANNLMADALLTEYAGERETVSLAVGQAMASADAPSVVAAVVLKAARAARPQRRYTAGKAAARLRLLRHFAPDSVLDAGIRKNLKLA</sequence>
<dbReference type="Proteomes" id="UP000306393">
    <property type="component" value="Unassembled WGS sequence"/>
</dbReference>
<organism evidence="4 5">
    <name type="scientific">Erwinia persicina</name>
    <dbReference type="NCBI Taxonomy" id="55211"/>
    <lineage>
        <taxon>Bacteria</taxon>
        <taxon>Pseudomonadati</taxon>
        <taxon>Pseudomonadota</taxon>
        <taxon>Gammaproteobacteria</taxon>
        <taxon>Enterobacterales</taxon>
        <taxon>Erwiniaceae</taxon>
        <taxon>Erwinia</taxon>
    </lineage>
</organism>
<dbReference type="InterPro" id="IPR051911">
    <property type="entry name" value="SDR_oxidoreductase"/>
</dbReference>
<dbReference type="InterPro" id="IPR036291">
    <property type="entry name" value="NAD(P)-bd_dom_sf"/>
</dbReference>
<dbReference type="PRINTS" id="PR00081">
    <property type="entry name" value="GDHRDH"/>
</dbReference>
<dbReference type="SUPFAM" id="SSF51735">
    <property type="entry name" value="NAD(P)-binding Rossmann-fold domains"/>
    <property type="match status" value="1"/>
</dbReference>